<organism evidence="1 2">
    <name type="scientific">Avena sativa</name>
    <name type="common">Oat</name>
    <dbReference type="NCBI Taxonomy" id="4498"/>
    <lineage>
        <taxon>Eukaryota</taxon>
        <taxon>Viridiplantae</taxon>
        <taxon>Streptophyta</taxon>
        <taxon>Embryophyta</taxon>
        <taxon>Tracheophyta</taxon>
        <taxon>Spermatophyta</taxon>
        <taxon>Magnoliopsida</taxon>
        <taxon>Liliopsida</taxon>
        <taxon>Poales</taxon>
        <taxon>Poaceae</taxon>
        <taxon>BOP clade</taxon>
        <taxon>Pooideae</taxon>
        <taxon>Poodae</taxon>
        <taxon>Poeae</taxon>
        <taxon>Poeae Chloroplast Group 1 (Aveneae type)</taxon>
        <taxon>Aveninae</taxon>
        <taxon>Avena</taxon>
    </lineage>
</organism>
<dbReference type="EnsemblPlants" id="AVESA.00010b.r2.2DG0337990.2">
    <property type="protein sequence ID" value="AVESA.00010b.r2.2DG0337990.2.CDS"/>
    <property type="gene ID" value="AVESA.00010b.r2.2DG0337990"/>
</dbReference>
<keyword evidence="2" id="KW-1185">Reference proteome</keyword>
<reference evidence="1" key="1">
    <citation type="submission" date="2021-05" db="EMBL/GenBank/DDBJ databases">
        <authorList>
            <person name="Scholz U."/>
            <person name="Mascher M."/>
            <person name="Fiebig A."/>
        </authorList>
    </citation>
    <scope>NUCLEOTIDE SEQUENCE [LARGE SCALE GENOMIC DNA]</scope>
</reference>
<evidence type="ECO:0000313" key="2">
    <source>
        <dbReference type="Proteomes" id="UP001732700"/>
    </source>
</evidence>
<proteinExistence type="predicted"/>
<accession>A0ACD5UXM3</accession>
<protein>
    <submittedName>
        <fullName evidence="1">Uncharacterized protein</fullName>
    </submittedName>
</protein>
<dbReference type="Proteomes" id="UP001732700">
    <property type="component" value="Chromosome 2D"/>
</dbReference>
<reference evidence="1" key="2">
    <citation type="submission" date="2025-09" db="UniProtKB">
        <authorList>
            <consortium name="EnsemblPlants"/>
        </authorList>
    </citation>
    <scope>IDENTIFICATION</scope>
</reference>
<evidence type="ECO:0000313" key="1">
    <source>
        <dbReference type="EnsemblPlants" id="AVESA.00010b.r2.2DG0337990.2.CDS"/>
    </source>
</evidence>
<sequence length="463" mass="49703">MIILFFLLCSTIQGKSFSSRLPIHGSDNDVNDPSHHTNCRTTLPSFYYSRENPTQLGLAHSFSFSFSLEPEAPSFYSHTQLRSSAGFCSSGEAAHTDCDQVQKIMDNGATPATNHRRHIPLQEAGGELVELLWQDGAVVAQAQAQTPHRRCSQSVGASGLTGEDAAAWLIPDDGGDGGSGRDLYSQLWHGIADADAHGGAGAGSSFCGSNAVTAPALLPSPEEEPGSSSAGGHAVLFKRGRNEIECRGEDADECEAVDETRPSKRPTAKRRTRAADVHNLSERRRRDRINEKMKALQELVPHCNKSDKASILDDTIEYLKSLQLQLQIMWMTTGMAPMMFPGAHQLMPPMAMGLNPGCMPAAQSLSQLQRVAPFMNSPLPNQMSQVQSPATNSPNVTNQMQINGICEPRNPFLDPNDTLAAAAAAQVPGMFPYGSQPVQHNEASTATPATGARPPCSSDRTGT</sequence>
<name>A0ACD5UXM3_AVESA</name>